<dbReference type="AlphaFoldDB" id="A0A0U1MAI7"/>
<dbReference type="InterPro" id="IPR050309">
    <property type="entry name" value="Type-B_Carboxylest/Lipase"/>
</dbReference>
<gene>
    <name evidence="2" type="ORF">PISL3812_09359</name>
</gene>
<organism evidence="2 3">
    <name type="scientific">Talaromyces islandicus</name>
    <name type="common">Penicillium islandicum</name>
    <dbReference type="NCBI Taxonomy" id="28573"/>
    <lineage>
        <taxon>Eukaryota</taxon>
        <taxon>Fungi</taxon>
        <taxon>Dikarya</taxon>
        <taxon>Ascomycota</taxon>
        <taxon>Pezizomycotina</taxon>
        <taxon>Eurotiomycetes</taxon>
        <taxon>Eurotiomycetidae</taxon>
        <taxon>Eurotiales</taxon>
        <taxon>Trichocomaceae</taxon>
        <taxon>Talaromyces</taxon>
        <taxon>Talaromyces sect. Islandici</taxon>
    </lineage>
</organism>
<accession>A0A0U1MAI7</accession>
<dbReference type="SUPFAM" id="SSF53474">
    <property type="entry name" value="alpha/beta-Hydrolases"/>
    <property type="match status" value="1"/>
</dbReference>
<dbReference type="OrthoDB" id="408631at2759"/>
<feature type="domain" description="Carboxylesterase type B" evidence="1">
    <location>
        <begin position="21"/>
        <end position="137"/>
    </location>
</feature>
<proteinExistence type="predicted"/>
<evidence type="ECO:0000259" key="1">
    <source>
        <dbReference type="Pfam" id="PF00135"/>
    </source>
</evidence>
<sequence>MEASRYRSPEKEATGEQTQPEKKNIIVIRSNYRLGALGWVHFGLVSKEFPEAINLGLQDQIAVLEWVHDNVDAFGDQDNITIGGDSAGGTAVSHLLANPEVQKLVRRAIIQSLSPLNVWCTQEKEEAIVIAHKYLEMLGIKDNFSDLINIEF</sequence>
<dbReference type="STRING" id="28573.A0A0U1MAI7"/>
<dbReference type="InterPro" id="IPR029058">
    <property type="entry name" value="AB_hydrolase_fold"/>
</dbReference>
<dbReference type="Pfam" id="PF00135">
    <property type="entry name" value="COesterase"/>
    <property type="match status" value="1"/>
</dbReference>
<dbReference type="Proteomes" id="UP000054383">
    <property type="component" value="Unassembled WGS sequence"/>
</dbReference>
<keyword evidence="3" id="KW-1185">Reference proteome</keyword>
<dbReference type="PANTHER" id="PTHR11559">
    <property type="entry name" value="CARBOXYLESTERASE"/>
    <property type="match status" value="1"/>
</dbReference>
<protein>
    <recommendedName>
        <fullName evidence="1">Carboxylesterase type B domain-containing protein</fullName>
    </recommendedName>
</protein>
<name>A0A0U1MAI7_TALIS</name>
<dbReference type="Gene3D" id="3.40.50.1820">
    <property type="entry name" value="alpha/beta hydrolase"/>
    <property type="match status" value="1"/>
</dbReference>
<evidence type="ECO:0000313" key="2">
    <source>
        <dbReference type="EMBL" id="CRG92302.1"/>
    </source>
</evidence>
<reference evidence="2 3" key="1">
    <citation type="submission" date="2015-04" db="EMBL/GenBank/DDBJ databases">
        <authorList>
            <person name="Syromyatnikov M.Y."/>
            <person name="Popov V.N."/>
        </authorList>
    </citation>
    <scope>NUCLEOTIDE SEQUENCE [LARGE SCALE GENOMIC DNA]</scope>
    <source>
        <strain evidence="2">WF-38-12</strain>
    </source>
</reference>
<evidence type="ECO:0000313" key="3">
    <source>
        <dbReference type="Proteomes" id="UP000054383"/>
    </source>
</evidence>
<dbReference type="InterPro" id="IPR002018">
    <property type="entry name" value="CarbesteraseB"/>
</dbReference>
<dbReference type="EMBL" id="CVMT01000012">
    <property type="protein sequence ID" value="CRG92302.1"/>
    <property type="molecule type" value="Genomic_DNA"/>
</dbReference>